<dbReference type="FunFam" id="1.25.10.10:FF:000257">
    <property type="entry name" value="Conidiophore development protein hymA"/>
    <property type="match status" value="1"/>
</dbReference>
<evidence type="ECO:0000313" key="4">
    <source>
        <dbReference type="Proteomes" id="UP000054466"/>
    </source>
</evidence>
<dbReference type="GO" id="GO:0043539">
    <property type="term" value="F:protein serine/threonine kinase activator activity"/>
    <property type="evidence" value="ECO:0007669"/>
    <property type="project" value="TreeGrafter"/>
</dbReference>
<dbReference type="OrthoDB" id="609103at2759"/>
<dbReference type="InterPro" id="IPR016024">
    <property type="entry name" value="ARM-type_fold"/>
</dbReference>
<dbReference type="RefSeq" id="XP_016244083.1">
    <property type="nucleotide sequence ID" value="XM_016399521.1"/>
</dbReference>
<dbReference type="HOGENOM" id="CLU_035755_0_0_1"/>
<dbReference type="AlphaFoldDB" id="A0A0D2AG46"/>
<dbReference type="Pfam" id="PF08569">
    <property type="entry name" value="Mo25"/>
    <property type="match status" value="1"/>
</dbReference>
<protein>
    <recommendedName>
        <fullName evidence="5">Conidiophore development protein hymA</fullName>
    </recommendedName>
</protein>
<evidence type="ECO:0000256" key="2">
    <source>
        <dbReference type="SAM" id="MobiDB-lite"/>
    </source>
</evidence>
<dbReference type="PANTHER" id="PTHR10182">
    <property type="entry name" value="CALCIUM-BINDING PROTEIN 39-RELATED"/>
    <property type="match status" value="1"/>
</dbReference>
<feature type="region of interest" description="Disordered" evidence="2">
    <location>
        <begin position="369"/>
        <end position="397"/>
    </location>
</feature>
<feature type="compositionally biased region" description="Low complexity" evidence="2">
    <location>
        <begin position="380"/>
        <end position="397"/>
    </location>
</feature>
<proteinExistence type="inferred from homology"/>
<dbReference type="Gene3D" id="1.25.10.10">
    <property type="entry name" value="Leucine-rich Repeat Variant"/>
    <property type="match status" value="1"/>
</dbReference>
<evidence type="ECO:0000313" key="3">
    <source>
        <dbReference type="EMBL" id="KIW23867.1"/>
    </source>
</evidence>
<dbReference type="EMBL" id="KN847046">
    <property type="protein sequence ID" value="KIW23867.1"/>
    <property type="molecule type" value="Genomic_DNA"/>
</dbReference>
<dbReference type="GO" id="GO:0035556">
    <property type="term" value="P:intracellular signal transduction"/>
    <property type="evidence" value="ECO:0007669"/>
    <property type="project" value="TreeGrafter"/>
</dbReference>
<evidence type="ECO:0008006" key="5">
    <source>
        <dbReference type="Google" id="ProtNLM"/>
    </source>
</evidence>
<organism evidence="3 4">
    <name type="scientific">Cladophialophora immunda</name>
    <dbReference type="NCBI Taxonomy" id="569365"/>
    <lineage>
        <taxon>Eukaryota</taxon>
        <taxon>Fungi</taxon>
        <taxon>Dikarya</taxon>
        <taxon>Ascomycota</taxon>
        <taxon>Pezizomycotina</taxon>
        <taxon>Eurotiomycetes</taxon>
        <taxon>Chaetothyriomycetidae</taxon>
        <taxon>Chaetothyriales</taxon>
        <taxon>Herpotrichiellaceae</taxon>
        <taxon>Cladophialophora</taxon>
    </lineage>
</organism>
<dbReference type="InterPro" id="IPR013878">
    <property type="entry name" value="Mo25"/>
</dbReference>
<dbReference type="SUPFAM" id="SSF48371">
    <property type="entry name" value="ARM repeat"/>
    <property type="match status" value="1"/>
</dbReference>
<dbReference type="STRING" id="569365.A0A0D2AG46"/>
<gene>
    <name evidence="3" type="ORF">PV07_12035</name>
</gene>
<dbReference type="GO" id="GO:0005737">
    <property type="term" value="C:cytoplasm"/>
    <property type="evidence" value="ECO:0007669"/>
    <property type="project" value="UniProtKB-ARBA"/>
</dbReference>
<sequence length="397" mass="45107">MAFLFGGRGRQKQPAEIARSLKDLLVKLHEPNPSPKVEEDVAKHMSQMKLIVQGTPEVECSPEQVHQLVHCIIQEDILFELAKSIRLLPFEARKDAQIIFSHILRYKASSNNSSSQSGSSEPSAISYLVLQRPEIIVELCRGYDYPQSAMPCGTILRQALAYDTIAAVILYDESQPGEKAVHLKDLDVSRKQTGKGVFWKFFEWINKSSFEVSADAFTTFREILTKHKQLVSQYLATNYTLFFTQSYNPILLLSPSYVTKRQSIKLLGELLLDRSNYIIMTQYVSSADHLKLTMTLLKDDRKMVQYEAFHVFKVFVANPNKSDEVKRILVKNRGRLLRFLPTFLEGRTDDDQFLDEKSFLLRQVEMLPDEESLERERRGSSQSGAAGEGSGQVSVGA</sequence>
<dbReference type="VEuPathDB" id="FungiDB:PV07_12035"/>
<name>A0A0D2AG46_9EURO</name>
<keyword evidence="4" id="KW-1185">Reference proteome</keyword>
<reference evidence="3 4" key="1">
    <citation type="submission" date="2015-01" db="EMBL/GenBank/DDBJ databases">
        <title>The Genome Sequence of Cladophialophora immunda CBS83496.</title>
        <authorList>
            <consortium name="The Broad Institute Genomics Platform"/>
            <person name="Cuomo C."/>
            <person name="de Hoog S."/>
            <person name="Gorbushina A."/>
            <person name="Stielow B."/>
            <person name="Teixiera M."/>
            <person name="Abouelleil A."/>
            <person name="Chapman S.B."/>
            <person name="Priest M."/>
            <person name="Young S.K."/>
            <person name="Wortman J."/>
            <person name="Nusbaum C."/>
            <person name="Birren B."/>
        </authorList>
    </citation>
    <scope>NUCLEOTIDE SEQUENCE [LARGE SCALE GENOMIC DNA]</scope>
    <source>
        <strain evidence="3 4">CBS 83496</strain>
    </source>
</reference>
<comment type="similarity">
    <text evidence="1">Belongs to the Mo25 family.</text>
</comment>
<dbReference type="Proteomes" id="UP000054466">
    <property type="component" value="Unassembled WGS sequence"/>
</dbReference>
<dbReference type="InterPro" id="IPR011989">
    <property type="entry name" value="ARM-like"/>
</dbReference>
<accession>A0A0D2AG46</accession>
<evidence type="ECO:0000256" key="1">
    <source>
        <dbReference type="ARBA" id="ARBA00011012"/>
    </source>
</evidence>
<dbReference type="GeneID" id="27351229"/>
<dbReference type="PANTHER" id="PTHR10182:SF3">
    <property type="entry name" value="PROTEIN MO25"/>
    <property type="match status" value="1"/>
</dbReference>